<keyword evidence="2" id="KW-1185">Reference proteome</keyword>
<protein>
    <submittedName>
        <fullName evidence="1">Uncharacterized protein</fullName>
    </submittedName>
</protein>
<sequence length="103" mass="10397">MSAWRAWSGGEGSLCGVVGSLGDGCGCVSAPPRGHWNPVTMGCCRVCDVLRDDDDGGCGLVSGAQSQYRQPACGMASGSPFCCDVAACRTVICGSCVCGVPWA</sequence>
<dbReference type="AlphaFoldDB" id="A0AAV6YJ42"/>
<proteinExistence type="predicted"/>
<evidence type="ECO:0000313" key="2">
    <source>
        <dbReference type="Proteomes" id="UP000824782"/>
    </source>
</evidence>
<evidence type="ECO:0000313" key="1">
    <source>
        <dbReference type="EMBL" id="KAG8536133.1"/>
    </source>
</evidence>
<accession>A0AAV6YJ42</accession>
<comment type="caution">
    <text evidence="1">The sequence shown here is derived from an EMBL/GenBank/DDBJ whole genome shotgun (WGS) entry which is preliminary data.</text>
</comment>
<dbReference type="EMBL" id="WNYA01049742">
    <property type="protein sequence ID" value="KAG8536133.1"/>
    <property type="molecule type" value="Genomic_DNA"/>
</dbReference>
<gene>
    <name evidence="1" type="ORF">GDO81_027047</name>
</gene>
<reference evidence="1" key="1">
    <citation type="thesis" date="2020" institute="ProQuest LLC" country="789 East Eisenhower Parkway, Ann Arbor, MI, USA">
        <title>Comparative Genomics and Chromosome Evolution.</title>
        <authorList>
            <person name="Mudd A.B."/>
        </authorList>
    </citation>
    <scope>NUCLEOTIDE SEQUENCE</scope>
    <source>
        <strain evidence="1">237g6f4</strain>
        <tissue evidence="1">Blood</tissue>
    </source>
</reference>
<organism evidence="1 2">
    <name type="scientific">Engystomops pustulosus</name>
    <name type="common">Tungara frog</name>
    <name type="synonym">Physalaemus pustulosus</name>
    <dbReference type="NCBI Taxonomy" id="76066"/>
    <lineage>
        <taxon>Eukaryota</taxon>
        <taxon>Metazoa</taxon>
        <taxon>Chordata</taxon>
        <taxon>Craniata</taxon>
        <taxon>Vertebrata</taxon>
        <taxon>Euteleostomi</taxon>
        <taxon>Amphibia</taxon>
        <taxon>Batrachia</taxon>
        <taxon>Anura</taxon>
        <taxon>Neobatrachia</taxon>
        <taxon>Hyloidea</taxon>
        <taxon>Leptodactylidae</taxon>
        <taxon>Leiuperinae</taxon>
        <taxon>Engystomops</taxon>
    </lineage>
</organism>
<dbReference type="Proteomes" id="UP000824782">
    <property type="component" value="Unassembled WGS sequence"/>
</dbReference>
<name>A0AAV6YJ42_ENGPU</name>